<dbReference type="AlphaFoldDB" id="A0AAV7S2A6"/>
<comment type="caution">
    <text evidence="1">The sequence shown here is derived from an EMBL/GenBank/DDBJ whole genome shotgun (WGS) entry which is preliminary data.</text>
</comment>
<evidence type="ECO:0000313" key="2">
    <source>
        <dbReference type="Proteomes" id="UP001066276"/>
    </source>
</evidence>
<sequence length="125" mass="13632">MDQAHAGAFLRYSLFSPRTGWQLNRRWQSGRRLNLGSAVLLVGPPSLFSQPPVTGTVQETVPQFTPPQAPPICPTSIRVFAGTPCVYGAPLVIIFTGYCLGPAWSSFASVLCDRHLGHAPYLKYT</sequence>
<keyword evidence="2" id="KW-1185">Reference proteome</keyword>
<name>A0AAV7S2A6_PLEWA</name>
<dbReference type="Proteomes" id="UP001066276">
    <property type="component" value="Chromosome 5"/>
</dbReference>
<dbReference type="EMBL" id="JANPWB010000009">
    <property type="protein sequence ID" value="KAJ1158122.1"/>
    <property type="molecule type" value="Genomic_DNA"/>
</dbReference>
<accession>A0AAV7S2A6</accession>
<proteinExistence type="predicted"/>
<reference evidence="1" key="1">
    <citation type="journal article" date="2022" name="bioRxiv">
        <title>Sequencing and chromosome-scale assembly of the giantPleurodeles waltlgenome.</title>
        <authorList>
            <person name="Brown T."/>
            <person name="Elewa A."/>
            <person name="Iarovenko S."/>
            <person name="Subramanian E."/>
            <person name="Araus A.J."/>
            <person name="Petzold A."/>
            <person name="Susuki M."/>
            <person name="Suzuki K.-i.T."/>
            <person name="Hayashi T."/>
            <person name="Toyoda A."/>
            <person name="Oliveira C."/>
            <person name="Osipova E."/>
            <person name="Leigh N.D."/>
            <person name="Simon A."/>
            <person name="Yun M.H."/>
        </authorList>
    </citation>
    <scope>NUCLEOTIDE SEQUENCE</scope>
    <source>
        <strain evidence="1">20211129_DDA</strain>
        <tissue evidence="1">Liver</tissue>
    </source>
</reference>
<evidence type="ECO:0000313" key="1">
    <source>
        <dbReference type="EMBL" id="KAJ1158122.1"/>
    </source>
</evidence>
<protein>
    <submittedName>
        <fullName evidence="1">Uncharacterized protein</fullName>
    </submittedName>
</protein>
<organism evidence="1 2">
    <name type="scientific">Pleurodeles waltl</name>
    <name type="common">Iberian ribbed newt</name>
    <dbReference type="NCBI Taxonomy" id="8319"/>
    <lineage>
        <taxon>Eukaryota</taxon>
        <taxon>Metazoa</taxon>
        <taxon>Chordata</taxon>
        <taxon>Craniata</taxon>
        <taxon>Vertebrata</taxon>
        <taxon>Euteleostomi</taxon>
        <taxon>Amphibia</taxon>
        <taxon>Batrachia</taxon>
        <taxon>Caudata</taxon>
        <taxon>Salamandroidea</taxon>
        <taxon>Salamandridae</taxon>
        <taxon>Pleurodelinae</taxon>
        <taxon>Pleurodeles</taxon>
    </lineage>
</organism>
<gene>
    <name evidence="1" type="ORF">NDU88_010816</name>
</gene>